<sequence>MSKAVKISRTRAHLLSPQRSLAALFCRGGEITPHCASIIMGPLLSYFFLHSLSLFPSFSFFPLVCPFCFGVTLLLSLGTDSSTVEMEKPIYKITFGVSLALF</sequence>
<protein>
    <submittedName>
        <fullName evidence="2">Uncharacterized protein</fullName>
    </submittedName>
</protein>
<dbReference type="EMBL" id="HE573026">
    <property type="protein sequence ID" value="CCC51932.1"/>
    <property type="molecule type" value="Genomic_DNA"/>
</dbReference>
<keyword evidence="1" id="KW-1133">Transmembrane helix</keyword>
<feature type="transmembrane region" description="Helical" evidence="1">
    <location>
        <begin position="21"/>
        <end position="48"/>
    </location>
</feature>
<keyword evidence="1" id="KW-0812">Transmembrane</keyword>
<accession>G0U7S4</accession>
<evidence type="ECO:0000313" key="2">
    <source>
        <dbReference type="EMBL" id="CCC51932.1"/>
    </source>
</evidence>
<proteinExistence type="predicted"/>
<keyword evidence="1" id="KW-0472">Membrane</keyword>
<organism evidence="2">
    <name type="scientific">Trypanosoma vivax (strain Y486)</name>
    <dbReference type="NCBI Taxonomy" id="1055687"/>
    <lineage>
        <taxon>Eukaryota</taxon>
        <taxon>Discoba</taxon>
        <taxon>Euglenozoa</taxon>
        <taxon>Kinetoplastea</taxon>
        <taxon>Metakinetoplastina</taxon>
        <taxon>Trypanosomatida</taxon>
        <taxon>Trypanosomatidae</taxon>
        <taxon>Trypanosoma</taxon>
        <taxon>Duttonella</taxon>
    </lineage>
</organism>
<reference evidence="2" key="1">
    <citation type="journal article" date="2012" name="Proc. Natl. Acad. Sci. U.S.A.">
        <title>Antigenic diversity is generated by distinct evolutionary mechanisms in African trypanosome species.</title>
        <authorList>
            <person name="Jackson A.P."/>
            <person name="Berry A."/>
            <person name="Aslett M."/>
            <person name="Allison H.C."/>
            <person name="Burton P."/>
            <person name="Vavrova-Anderson J."/>
            <person name="Brown R."/>
            <person name="Browne H."/>
            <person name="Corton N."/>
            <person name="Hauser H."/>
            <person name="Gamble J."/>
            <person name="Gilderthorp R."/>
            <person name="Marcello L."/>
            <person name="McQuillan J."/>
            <person name="Otto T.D."/>
            <person name="Quail M.A."/>
            <person name="Sanders M.J."/>
            <person name="van Tonder A."/>
            <person name="Ginger M.L."/>
            <person name="Field M.C."/>
            <person name="Barry J.D."/>
            <person name="Hertz-Fowler C."/>
            <person name="Berriman M."/>
        </authorList>
    </citation>
    <scope>NUCLEOTIDE SEQUENCE</scope>
    <source>
        <strain evidence="2">Y486</strain>
    </source>
</reference>
<evidence type="ECO:0000256" key="1">
    <source>
        <dbReference type="SAM" id="Phobius"/>
    </source>
</evidence>
<gene>
    <name evidence="2" type="ORF">TVY486_1009770</name>
</gene>
<dbReference type="AlphaFoldDB" id="G0U7S4"/>
<name>G0U7S4_TRYVY</name>
<feature type="transmembrane region" description="Helical" evidence="1">
    <location>
        <begin position="60"/>
        <end position="78"/>
    </location>
</feature>